<feature type="domain" description="RRM" evidence="7">
    <location>
        <begin position="157"/>
        <end position="234"/>
    </location>
</feature>
<dbReference type="SUPFAM" id="SSF54928">
    <property type="entry name" value="RNA-binding domain, RBD"/>
    <property type="match status" value="3"/>
</dbReference>
<comment type="caution">
    <text evidence="8">The sequence shown here is derived from an EMBL/GenBank/DDBJ whole genome shotgun (WGS) entry which is preliminary data.</text>
</comment>
<feature type="domain" description="RRM" evidence="7">
    <location>
        <begin position="460"/>
        <end position="570"/>
    </location>
</feature>
<proteinExistence type="predicted"/>
<dbReference type="Pfam" id="PF00076">
    <property type="entry name" value="RRM_1"/>
    <property type="match status" value="4"/>
</dbReference>
<feature type="domain" description="RRM" evidence="7">
    <location>
        <begin position="30"/>
        <end position="107"/>
    </location>
</feature>
<sequence>GKRKIKKTVSVLKIGKKKTKRLQLKSALKKCLIIKNLSYKATEKDLEEYLHTFGKICKVELLKKRDGSSTGRGVVEFTKSKAAAAALDSSNGKEFMGRKIVIDWIPLEPSKKIKLENKSEDSLAVKEEKQKEEGTEEDGTVKRKTKENKKIKGLKKGRLIVRNLPFRITEAELKEHFKKFGEITEVSLLRRADGKLVGCGFVQFVNKNCAAKAILECSGKPLLGRPVVVDWAVPVSTFKAAETEIKEEEEEAAEEVKVKEEPLSDDEPSDNEDGDPDDDDGDSDEAESDDSEEKNEAQPEKPKKVMSDDVSEGRTVFIKNVPFSVTNEELKTCMEQFGVVIYALVCTDPVTEHSRGTAFVKFQKKESAEECLASGTELQLHGQTLDTHRALNRQDVQRRTEDKQKAKKDSRNLYLVKEGVVVAGSRAASGVSMTDMAKRLQLEQSKSQLLRNLNMYVSPIRLVVYNVPPTWTDDKLRKLFQKHGGANAVVKEARLMRDIKNVDAEGIGKSKEFGFVSFTRHENALQALRYLNNNPDIFTPAKRPIVAFSIENRTILNLKQKRLERSQAKNPLCSNKKQQSVKHDKKQEAQVAVGESDTDKHHFVGVTSRPGNVKLRNKFKLQTQAKIHGQMVHKDKLKNRTKIKKQIAKEKIKQPQMKKGVKRKLDKEDGNFNALVNKYKQQLTSMSTSKWYEK</sequence>
<gene>
    <name evidence="8" type="ORF">L9F63_015909</name>
</gene>
<feature type="region of interest" description="Disordered" evidence="6">
    <location>
        <begin position="244"/>
        <end position="310"/>
    </location>
</feature>
<keyword evidence="3 5" id="KW-0694">RNA-binding</keyword>
<dbReference type="FunFam" id="3.30.70.330:FF:000182">
    <property type="entry name" value="RNA-binding motif protein 28"/>
    <property type="match status" value="1"/>
</dbReference>
<comment type="subcellular location">
    <subcellularLocation>
        <location evidence="1">Nucleus</location>
    </subcellularLocation>
</comment>
<dbReference type="AlphaFoldDB" id="A0AAD8A6T4"/>
<dbReference type="InterPro" id="IPR035979">
    <property type="entry name" value="RBD_domain_sf"/>
</dbReference>
<evidence type="ECO:0000256" key="3">
    <source>
        <dbReference type="ARBA" id="ARBA00022884"/>
    </source>
</evidence>
<keyword evidence="9" id="KW-1185">Reference proteome</keyword>
<dbReference type="PROSITE" id="PS50102">
    <property type="entry name" value="RRM"/>
    <property type="match status" value="4"/>
</dbReference>
<protein>
    <recommendedName>
        <fullName evidence="7">RRM domain-containing protein</fullName>
    </recommendedName>
</protein>
<dbReference type="InterPro" id="IPR051945">
    <property type="entry name" value="RRM_MRD1_RNA_proc_ribogen"/>
</dbReference>
<reference evidence="8" key="1">
    <citation type="journal article" date="2023" name="IScience">
        <title>Live-bearing cockroach genome reveals convergent evolutionary mechanisms linked to viviparity in insects and beyond.</title>
        <authorList>
            <person name="Fouks B."/>
            <person name="Harrison M.C."/>
            <person name="Mikhailova A.A."/>
            <person name="Marchal E."/>
            <person name="English S."/>
            <person name="Carruthers M."/>
            <person name="Jennings E.C."/>
            <person name="Chiamaka E.L."/>
            <person name="Frigard R.A."/>
            <person name="Pippel M."/>
            <person name="Attardo G.M."/>
            <person name="Benoit J.B."/>
            <person name="Bornberg-Bauer E."/>
            <person name="Tobe S.S."/>
        </authorList>
    </citation>
    <scope>NUCLEOTIDE SEQUENCE</scope>
    <source>
        <strain evidence="8">Stay&amp;Tobe</strain>
    </source>
</reference>
<keyword evidence="4" id="KW-0539">Nucleus</keyword>
<feature type="compositionally biased region" description="Acidic residues" evidence="6">
    <location>
        <begin position="263"/>
        <end position="293"/>
    </location>
</feature>
<feature type="compositionally biased region" description="Basic and acidic residues" evidence="6">
    <location>
        <begin position="124"/>
        <end position="133"/>
    </location>
</feature>
<dbReference type="PANTHER" id="PTHR48039">
    <property type="entry name" value="RNA-BINDING MOTIF PROTEIN 14B"/>
    <property type="match status" value="1"/>
</dbReference>
<evidence type="ECO:0000259" key="7">
    <source>
        <dbReference type="PROSITE" id="PS50102"/>
    </source>
</evidence>
<dbReference type="GO" id="GO:0005730">
    <property type="term" value="C:nucleolus"/>
    <property type="evidence" value="ECO:0007669"/>
    <property type="project" value="TreeGrafter"/>
</dbReference>
<evidence type="ECO:0000256" key="2">
    <source>
        <dbReference type="ARBA" id="ARBA00022737"/>
    </source>
</evidence>
<dbReference type="SMART" id="SM00360">
    <property type="entry name" value="RRM"/>
    <property type="match status" value="4"/>
</dbReference>
<dbReference type="Gene3D" id="3.30.70.330">
    <property type="match status" value="4"/>
</dbReference>
<evidence type="ECO:0000256" key="4">
    <source>
        <dbReference type="ARBA" id="ARBA00023242"/>
    </source>
</evidence>
<feature type="non-terminal residue" evidence="8">
    <location>
        <position position="1"/>
    </location>
</feature>
<evidence type="ECO:0000256" key="6">
    <source>
        <dbReference type="SAM" id="MobiDB-lite"/>
    </source>
</evidence>
<evidence type="ECO:0000256" key="1">
    <source>
        <dbReference type="ARBA" id="ARBA00004123"/>
    </source>
</evidence>
<dbReference type="GO" id="GO:0003729">
    <property type="term" value="F:mRNA binding"/>
    <property type="evidence" value="ECO:0007669"/>
    <property type="project" value="TreeGrafter"/>
</dbReference>
<dbReference type="CDD" id="cd12414">
    <property type="entry name" value="RRM2_RBM28_like"/>
    <property type="match status" value="1"/>
</dbReference>
<evidence type="ECO:0000313" key="9">
    <source>
        <dbReference type="Proteomes" id="UP001233999"/>
    </source>
</evidence>
<feature type="compositionally biased region" description="Polar residues" evidence="6">
    <location>
        <begin position="568"/>
        <end position="578"/>
    </location>
</feature>
<dbReference type="InterPro" id="IPR000504">
    <property type="entry name" value="RRM_dom"/>
</dbReference>
<evidence type="ECO:0000256" key="5">
    <source>
        <dbReference type="PROSITE-ProRule" id="PRU00176"/>
    </source>
</evidence>
<evidence type="ECO:0000313" key="8">
    <source>
        <dbReference type="EMBL" id="KAJ9592493.1"/>
    </source>
</evidence>
<dbReference type="EMBL" id="JASPKZ010003835">
    <property type="protein sequence ID" value="KAJ9592493.1"/>
    <property type="molecule type" value="Genomic_DNA"/>
</dbReference>
<name>A0AAD8A6T4_DIPPU</name>
<accession>A0AAD8A6T4</accession>
<keyword evidence="2" id="KW-0677">Repeat</keyword>
<dbReference type="Proteomes" id="UP001233999">
    <property type="component" value="Unassembled WGS sequence"/>
</dbReference>
<dbReference type="InterPro" id="IPR012677">
    <property type="entry name" value="Nucleotide-bd_a/b_plait_sf"/>
</dbReference>
<dbReference type="PANTHER" id="PTHR48039:SF5">
    <property type="entry name" value="RNA-BINDING PROTEIN 28"/>
    <property type="match status" value="1"/>
</dbReference>
<reference evidence="8" key="2">
    <citation type="submission" date="2023-05" db="EMBL/GenBank/DDBJ databases">
        <authorList>
            <person name="Fouks B."/>
        </authorList>
    </citation>
    <scope>NUCLEOTIDE SEQUENCE</scope>
    <source>
        <strain evidence="8">Stay&amp;Tobe</strain>
        <tissue evidence="8">Testes</tissue>
    </source>
</reference>
<organism evidence="8 9">
    <name type="scientific">Diploptera punctata</name>
    <name type="common">Pacific beetle cockroach</name>
    <dbReference type="NCBI Taxonomy" id="6984"/>
    <lineage>
        <taxon>Eukaryota</taxon>
        <taxon>Metazoa</taxon>
        <taxon>Ecdysozoa</taxon>
        <taxon>Arthropoda</taxon>
        <taxon>Hexapoda</taxon>
        <taxon>Insecta</taxon>
        <taxon>Pterygota</taxon>
        <taxon>Neoptera</taxon>
        <taxon>Polyneoptera</taxon>
        <taxon>Dictyoptera</taxon>
        <taxon>Blattodea</taxon>
        <taxon>Blaberoidea</taxon>
        <taxon>Blaberidae</taxon>
        <taxon>Diplopterinae</taxon>
        <taxon>Diploptera</taxon>
    </lineage>
</organism>
<feature type="compositionally biased region" description="Basic and acidic residues" evidence="6">
    <location>
        <begin position="294"/>
        <end position="307"/>
    </location>
</feature>
<feature type="region of interest" description="Disordered" evidence="6">
    <location>
        <begin position="124"/>
        <end position="148"/>
    </location>
</feature>
<feature type="region of interest" description="Disordered" evidence="6">
    <location>
        <begin position="566"/>
        <end position="585"/>
    </location>
</feature>
<dbReference type="CDD" id="cd12416">
    <property type="entry name" value="RRM4_RBM28_like"/>
    <property type="match status" value="1"/>
</dbReference>
<feature type="domain" description="RRM" evidence="7">
    <location>
        <begin position="314"/>
        <end position="392"/>
    </location>
</feature>